<dbReference type="RefSeq" id="WP_091161520.1">
    <property type="nucleotide sequence ID" value="NZ_FNOT01000020.1"/>
</dbReference>
<keyword evidence="1" id="KW-0472">Membrane</keyword>
<dbReference type="Gene3D" id="3.10.310.50">
    <property type="match status" value="1"/>
</dbReference>
<evidence type="ECO:0000313" key="5">
    <source>
        <dbReference type="Proteomes" id="UP000198921"/>
    </source>
</evidence>
<organism evidence="4 5">
    <name type="scientific">Geodermatophilus africanus</name>
    <dbReference type="NCBI Taxonomy" id="1137993"/>
    <lineage>
        <taxon>Bacteria</taxon>
        <taxon>Bacillati</taxon>
        <taxon>Actinomycetota</taxon>
        <taxon>Actinomycetes</taxon>
        <taxon>Geodermatophilales</taxon>
        <taxon>Geodermatophilaceae</taxon>
        <taxon>Geodermatophilus</taxon>
    </lineage>
</organism>
<reference evidence="5" key="1">
    <citation type="submission" date="2016-10" db="EMBL/GenBank/DDBJ databases">
        <authorList>
            <person name="Varghese N."/>
            <person name="Submissions S."/>
        </authorList>
    </citation>
    <scope>NUCLEOTIDE SEQUENCE [LARGE SCALE GENOMIC DNA]</scope>
    <source>
        <strain evidence="5">DSM 45422</strain>
    </source>
</reference>
<feature type="chain" id="PRO_5011673653" evidence="2">
    <location>
        <begin position="24"/>
        <end position="198"/>
    </location>
</feature>
<dbReference type="InterPro" id="IPR007621">
    <property type="entry name" value="TPM_dom"/>
</dbReference>
<name>A0A1H3Q841_9ACTN</name>
<keyword evidence="2" id="KW-0732">Signal</keyword>
<dbReference type="STRING" id="1137993.SAMN05660209_04650"/>
<dbReference type="AlphaFoldDB" id="A0A1H3Q841"/>
<proteinExistence type="predicted"/>
<feature type="domain" description="TPM" evidence="3">
    <location>
        <begin position="33"/>
        <end position="150"/>
    </location>
</feature>
<feature type="signal peptide" evidence="2">
    <location>
        <begin position="1"/>
        <end position="23"/>
    </location>
</feature>
<gene>
    <name evidence="4" type="ORF">SAMN05660209_04650</name>
</gene>
<feature type="transmembrane region" description="Helical" evidence="1">
    <location>
        <begin position="166"/>
        <end position="188"/>
    </location>
</feature>
<sequence>MRRPVTVLGALALVLAGAGTASAEPPLEVTEQITDQAGVLGTGKPAAERAVADLAAEDDLNLYAVFVSSFDDADPGEWAQDTAQLSGLDETDVLLAVAVGDATYEYGYWVDEDFPLSEVDLERTVTGEVDPRLAAGDRSGAVRALAVQLQDLTAAEEEAEQQAAPWPASTIILVIGGVAVVLLAAHLLSRRRSSTTRS</sequence>
<evidence type="ECO:0000259" key="3">
    <source>
        <dbReference type="Pfam" id="PF04536"/>
    </source>
</evidence>
<dbReference type="Pfam" id="PF04536">
    <property type="entry name" value="TPM_phosphatase"/>
    <property type="match status" value="1"/>
</dbReference>
<evidence type="ECO:0000256" key="1">
    <source>
        <dbReference type="SAM" id="Phobius"/>
    </source>
</evidence>
<evidence type="ECO:0000313" key="4">
    <source>
        <dbReference type="EMBL" id="SDZ09430.1"/>
    </source>
</evidence>
<dbReference type="Proteomes" id="UP000198921">
    <property type="component" value="Unassembled WGS sequence"/>
</dbReference>
<keyword evidence="1" id="KW-1133">Transmembrane helix</keyword>
<dbReference type="OrthoDB" id="5105562at2"/>
<evidence type="ECO:0000256" key="2">
    <source>
        <dbReference type="SAM" id="SignalP"/>
    </source>
</evidence>
<keyword evidence="5" id="KW-1185">Reference proteome</keyword>
<protein>
    <submittedName>
        <fullName evidence="4">Uncharacterized membrane protein YgcG, contains a TPM-fold domain</fullName>
    </submittedName>
</protein>
<accession>A0A1H3Q841</accession>
<keyword evidence="1" id="KW-0812">Transmembrane</keyword>
<dbReference type="EMBL" id="FNOT01000020">
    <property type="protein sequence ID" value="SDZ09430.1"/>
    <property type="molecule type" value="Genomic_DNA"/>
</dbReference>